<organism evidence="1 2">
    <name type="scientific">Solanum tuberosum</name>
    <name type="common">Potato</name>
    <dbReference type="NCBI Taxonomy" id="4113"/>
    <lineage>
        <taxon>Eukaryota</taxon>
        <taxon>Viridiplantae</taxon>
        <taxon>Streptophyta</taxon>
        <taxon>Embryophyta</taxon>
        <taxon>Tracheophyta</taxon>
        <taxon>Spermatophyta</taxon>
        <taxon>Magnoliopsida</taxon>
        <taxon>eudicotyledons</taxon>
        <taxon>Gunneridae</taxon>
        <taxon>Pentapetalae</taxon>
        <taxon>asterids</taxon>
        <taxon>lamiids</taxon>
        <taxon>Solanales</taxon>
        <taxon>Solanaceae</taxon>
        <taxon>Solanoideae</taxon>
        <taxon>Solaneae</taxon>
        <taxon>Solanum</taxon>
    </lineage>
</organism>
<evidence type="ECO:0000313" key="1">
    <source>
        <dbReference type="EMBL" id="KAH0755269.1"/>
    </source>
</evidence>
<reference evidence="1 2" key="1">
    <citation type="journal article" date="2021" name="bioRxiv">
        <title>Chromosome-scale and haplotype-resolved genome assembly of a tetraploid potato cultivar.</title>
        <authorList>
            <person name="Sun H."/>
            <person name="Jiao W.-B."/>
            <person name="Krause K."/>
            <person name="Campoy J.A."/>
            <person name="Goel M."/>
            <person name="Folz-Donahue K."/>
            <person name="Kukat C."/>
            <person name="Huettel B."/>
            <person name="Schneeberger K."/>
        </authorList>
    </citation>
    <scope>NUCLEOTIDE SEQUENCE [LARGE SCALE GENOMIC DNA]</scope>
    <source>
        <strain evidence="1">SolTubOtavaFocal</strain>
        <tissue evidence="1">Leaves</tissue>
    </source>
</reference>
<proteinExistence type="predicted"/>
<comment type="caution">
    <text evidence="1">The sequence shown here is derived from an EMBL/GenBank/DDBJ whole genome shotgun (WGS) entry which is preliminary data.</text>
</comment>
<dbReference type="EMBL" id="JAIVGD010000018">
    <property type="protein sequence ID" value="KAH0755269.1"/>
    <property type="molecule type" value="Genomic_DNA"/>
</dbReference>
<evidence type="ECO:0000313" key="2">
    <source>
        <dbReference type="Proteomes" id="UP000826656"/>
    </source>
</evidence>
<protein>
    <submittedName>
        <fullName evidence="1">Uncharacterized protein</fullName>
    </submittedName>
</protein>
<keyword evidence="2" id="KW-1185">Reference proteome</keyword>
<name>A0ABQ7UU11_SOLTU</name>
<accession>A0ABQ7UU11</accession>
<sequence>MSKDFFDNVLPKPVLSGDAECAYKLLRGECLLSCFAGGASFRIFITLSTILVPTIPGLTLSLALACNRLIAGIGTELPLLRTTPLGGRPLAGEQDCRLTLPFVTGSMDEDLALGAPGLPLVAEVGLSDSDVRRLGGASYESPGISEGFHGLGFTVGELGREAPGFLAVVVAGVTEDGDLIEGAVALAVLDTEVGRRVGVAALDVDFDPGMDALVVSVEEFLVGVEDLALDLAVGVEDLVGTVDLAEGKVEREVGVEDLAGRDVVVVDIVLEVAVDVTALDAAVDVRLVADVKEDVALNVGRPVGVEGLDPPDEDGLRRPEFEVFNPAAEAGCLDAKLLLPEGSGWGFANCIQNNKLHSKSVHGSQQIQVKTA</sequence>
<gene>
    <name evidence="1" type="ORF">KY290_025539</name>
</gene>
<dbReference type="Proteomes" id="UP000826656">
    <property type="component" value="Unassembled WGS sequence"/>
</dbReference>